<dbReference type="AlphaFoldDB" id="A0A9D2WSU5"/>
<evidence type="ECO:0000256" key="3">
    <source>
        <dbReference type="ARBA" id="ARBA00023163"/>
    </source>
</evidence>
<keyword evidence="6" id="KW-1185">Reference proteome</keyword>
<feature type="domain" description="HTH asnC-type" evidence="4">
    <location>
        <begin position="1"/>
        <end position="62"/>
    </location>
</feature>
<dbReference type="PANTHER" id="PTHR43413:SF7">
    <property type="entry name" value="HTH-TYPE TRANSCRIPTIONAL REGULATOR PTR2"/>
    <property type="match status" value="1"/>
</dbReference>
<protein>
    <submittedName>
        <fullName evidence="5">Leucine-responsive transcriptional regulator</fullName>
    </submittedName>
</protein>
<keyword evidence="2" id="KW-0238">DNA-binding</keyword>
<keyword evidence="1" id="KW-0805">Transcription regulation</keyword>
<name>A0A9D2WSU5_9FIRM</name>
<sequence length="163" mass="18751">MDNITRQILDLLRENAKLTPEEIAVMLKIDMVEVRGIIKDLEDNKIILNYQTMINWEKIGEEKVIALIEVRITPQRDVGFDAIAERIYRFPEVRSMHLMSGTYDLAIFVEGSSMKEIAHFVSTKLATIEGVISTASYFVLKTYKQNGVIIEDNEEDRRLMVSP</sequence>
<dbReference type="InterPro" id="IPR050684">
    <property type="entry name" value="HTH-Siroheme_Decarb"/>
</dbReference>
<dbReference type="InterPro" id="IPR036390">
    <property type="entry name" value="WH_DNA-bd_sf"/>
</dbReference>
<dbReference type="RefSeq" id="WP_161821132.1">
    <property type="nucleotide sequence ID" value="NZ_LSRS01000002.1"/>
</dbReference>
<dbReference type="EMBL" id="LSRS01000002">
    <property type="protein sequence ID" value="KAF1085987.1"/>
    <property type="molecule type" value="Genomic_DNA"/>
</dbReference>
<dbReference type="OrthoDB" id="66249at2"/>
<dbReference type="Proteomes" id="UP000798488">
    <property type="component" value="Unassembled WGS sequence"/>
</dbReference>
<dbReference type="GO" id="GO:0043565">
    <property type="term" value="F:sequence-specific DNA binding"/>
    <property type="evidence" value="ECO:0007669"/>
    <property type="project" value="InterPro"/>
</dbReference>
<keyword evidence="3" id="KW-0804">Transcription</keyword>
<reference evidence="5" key="1">
    <citation type="submission" date="2016-02" db="EMBL/GenBank/DDBJ databases">
        <title>Draft Genome Sequence of Sporotomaculum syntrophicum Strain FB, a Syntrophic Benzoate Degrader.</title>
        <authorList>
            <person name="Nobu M.K."/>
            <person name="Narihiro T."/>
            <person name="Qiu Y.-L."/>
            <person name="Ohashi A."/>
            <person name="Liu W.-T."/>
            <person name="Yuji S."/>
        </authorList>
    </citation>
    <scope>NUCLEOTIDE SEQUENCE</scope>
    <source>
        <strain evidence="5">FB</strain>
    </source>
</reference>
<dbReference type="InterPro" id="IPR000485">
    <property type="entry name" value="AsnC-type_HTH_dom"/>
</dbReference>
<accession>A0A9D2WSU5</accession>
<dbReference type="Gene3D" id="3.30.70.920">
    <property type="match status" value="1"/>
</dbReference>
<gene>
    <name evidence="5" type="ORF">SPSYN_00725</name>
</gene>
<dbReference type="SUPFAM" id="SSF46785">
    <property type="entry name" value="Winged helix' DNA-binding domain"/>
    <property type="match status" value="1"/>
</dbReference>
<comment type="caution">
    <text evidence="5">The sequence shown here is derived from an EMBL/GenBank/DDBJ whole genome shotgun (WGS) entry which is preliminary data.</text>
</comment>
<evidence type="ECO:0000256" key="1">
    <source>
        <dbReference type="ARBA" id="ARBA00023015"/>
    </source>
</evidence>
<dbReference type="PROSITE" id="PS50956">
    <property type="entry name" value="HTH_ASNC_2"/>
    <property type="match status" value="1"/>
</dbReference>
<organism evidence="5 6">
    <name type="scientific">Sporotomaculum syntrophicum</name>
    <dbReference type="NCBI Taxonomy" id="182264"/>
    <lineage>
        <taxon>Bacteria</taxon>
        <taxon>Bacillati</taxon>
        <taxon>Bacillota</taxon>
        <taxon>Clostridia</taxon>
        <taxon>Eubacteriales</taxon>
        <taxon>Desulfallaceae</taxon>
        <taxon>Sporotomaculum</taxon>
    </lineage>
</organism>
<evidence type="ECO:0000256" key="2">
    <source>
        <dbReference type="ARBA" id="ARBA00023125"/>
    </source>
</evidence>
<proteinExistence type="predicted"/>
<dbReference type="InterPro" id="IPR019887">
    <property type="entry name" value="Tscrpt_reg_AsnC/Lrp_C"/>
</dbReference>
<dbReference type="InterPro" id="IPR036388">
    <property type="entry name" value="WH-like_DNA-bd_sf"/>
</dbReference>
<dbReference type="Pfam" id="PF01037">
    <property type="entry name" value="AsnC_trans_reg"/>
    <property type="match status" value="1"/>
</dbReference>
<dbReference type="PANTHER" id="PTHR43413">
    <property type="entry name" value="TRANSCRIPTIONAL REGULATOR, ASNC FAMILY"/>
    <property type="match status" value="1"/>
</dbReference>
<dbReference type="InterPro" id="IPR019888">
    <property type="entry name" value="Tscrpt_reg_AsnC-like"/>
</dbReference>
<dbReference type="SUPFAM" id="SSF54909">
    <property type="entry name" value="Dimeric alpha+beta barrel"/>
    <property type="match status" value="1"/>
</dbReference>
<dbReference type="InterPro" id="IPR011008">
    <property type="entry name" value="Dimeric_a/b-barrel"/>
</dbReference>
<dbReference type="Gene3D" id="1.10.10.10">
    <property type="entry name" value="Winged helix-like DNA-binding domain superfamily/Winged helix DNA-binding domain"/>
    <property type="match status" value="1"/>
</dbReference>
<dbReference type="SMART" id="SM00344">
    <property type="entry name" value="HTH_ASNC"/>
    <property type="match status" value="1"/>
</dbReference>
<evidence type="ECO:0000313" key="5">
    <source>
        <dbReference type="EMBL" id="KAF1085987.1"/>
    </source>
</evidence>
<evidence type="ECO:0000259" key="4">
    <source>
        <dbReference type="PROSITE" id="PS50956"/>
    </source>
</evidence>
<evidence type="ECO:0000313" key="6">
    <source>
        <dbReference type="Proteomes" id="UP000798488"/>
    </source>
</evidence>